<reference evidence="2 3" key="1">
    <citation type="journal article" date="2021" name="BMC Genomics">
        <title>Datura genome reveals duplications of psychoactive alkaloid biosynthetic genes and high mutation rate following tissue culture.</title>
        <authorList>
            <person name="Rajewski A."/>
            <person name="Carter-House D."/>
            <person name="Stajich J."/>
            <person name="Litt A."/>
        </authorList>
    </citation>
    <scope>NUCLEOTIDE SEQUENCE [LARGE SCALE GENOMIC DNA]</scope>
    <source>
        <strain evidence="2">AR-01</strain>
    </source>
</reference>
<evidence type="ECO:0000313" key="3">
    <source>
        <dbReference type="Proteomes" id="UP000823775"/>
    </source>
</evidence>
<keyword evidence="3" id="KW-1185">Reference proteome</keyword>
<evidence type="ECO:0000256" key="1">
    <source>
        <dbReference type="SAM" id="MobiDB-lite"/>
    </source>
</evidence>
<protein>
    <submittedName>
        <fullName evidence="2">Uncharacterized protein</fullName>
    </submittedName>
</protein>
<comment type="caution">
    <text evidence="2">The sequence shown here is derived from an EMBL/GenBank/DDBJ whole genome shotgun (WGS) entry which is preliminary data.</text>
</comment>
<accession>A0ABS8V5R8</accession>
<feature type="region of interest" description="Disordered" evidence="1">
    <location>
        <begin position="83"/>
        <end position="107"/>
    </location>
</feature>
<dbReference type="Proteomes" id="UP000823775">
    <property type="component" value="Unassembled WGS sequence"/>
</dbReference>
<name>A0ABS8V5R8_DATST</name>
<proteinExistence type="predicted"/>
<dbReference type="EMBL" id="JACEIK010003395">
    <property type="protein sequence ID" value="MCD9641588.1"/>
    <property type="molecule type" value="Genomic_DNA"/>
</dbReference>
<evidence type="ECO:0000313" key="2">
    <source>
        <dbReference type="EMBL" id="MCD9641588.1"/>
    </source>
</evidence>
<organism evidence="2 3">
    <name type="scientific">Datura stramonium</name>
    <name type="common">Jimsonweed</name>
    <name type="synonym">Common thornapple</name>
    <dbReference type="NCBI Taxonomy" id="4076"/>
    <lineage>
        <taxon>Eukaryota</taxon>
        <taxon>Viridiplantae</taxon>
        <taxon>Streptophyta</taxon>
        <taxon>Embryophyta</taxon>
        <taxon>Tracheophyta</taxon>
        <taxon>Spermatophyta</taxon>
        <taxon>Magnoliopsida</taxon>
        <taxon>eudicotyledons</taxon>
        <taxon>Gunneridae</taxon>
        <taxon>Pentapetalae</taxon>
        <taxon>asterids</taxon>
        <taxon>lamiids</taxon>
        <taxon>Solanales</taxon>
        <taxon>Solanaceae</taxon>
        <taxon>Solanoideae</taxon>
        <taxon>Datureae</taxon>
        <taxon>Datura</taxon>
    </lineage>
</organism>
<gene>
    <name evidence="2" type="ORF">HAX54_027816</name>
</gene>
<sequence length="107" mass="12438">MVIVAERRKRRGRRWGVVVLQRWLFCEGGVNGREREGEVRPVRVGGFPAMGRMEMERVRRPFWQRRENNGGSVGVVCRRKKWGEGREEEKGGAAALRERDEGMRENG</sequence>